<feature type="transmembrane region" description="Helical" evidence="1">
    <location>
        <begin position="228"/>
        <end position="247"/>
    </location>
</feature>
<accession>A0A1F4ZC27</accession>
<evidence type="ECO:0000313" key="3">
    <source>
        <dbReference type="Proteomes" id="UP000177080"/>
    </source>
</evidence>
<feature type="transmembrane region" description="Helical" evidence="1">
    <location>
        <begin position="183"/>
        <end position="200"/>
    </location>
</feature>
<name>A0A1F4ZC27_9BACT</name>
<protein>
    <submittedName>
        <fullName evidence="2">Uncharacterized protein</fullName>
    </submittedName>
</protein>
<reference evidence="2 3" key="1">
    <citation type="journal article" date="2016" name="Nat. Commun.">
        <title>Thousands of microbial genomes shed light on interconnected biogeochemical processes in an aquifer system.</title>
        <authorList>
            <person name="Anantharaman K."/>
            <person name="Brown C.T."/>
            <person name="Hug L.A."/>
            <person name="Sharon I."/>
            <person name="Castelle C.J."/>
            <person name="Probst A.J."/>
            <person name="Thomas B.C."/>
            <person name="Singh A."/>
            <person name="Wilkins M.J."/>
            <person name="Karaoz U."/>
            <person name="Brodie E.L."/>
            <person name="Williams K.H."/>
            <person name="Hubbard S.S."/>
            <person name="Banfield J.F."/>
        </authorList>
    </citation>
    <scope>NUCLEOTIDE SEQUENCE [LARGE SCALE GENOMIC DNA]</scope>
</reference>
<organism evidence="2 3">
    <name type="scientific">Candidatus Amesbacteria bacterium RIFCSPLOWO2_01_FULL_48_25</name>
    <dbReference type="NCBI Taxonomy" id="1797259"/>
    <lineage>
        <taxon>Bacteria</taxon>
        <taxon>Candidatus Amesiibacteriota</taxon>
    </lineage>
</organism>
<sequence length="434" mass="50075">MTKNNLSQFWPLIPIGLTQIFVLSKIQFTPWPEMLLWPWLVNHGWLPFSDLIVAHAPLLYTSLALWYRVMGTGLVSLKIFTWSYIFLTAIILWVIAAKQSGKKTATISVIFYALLQTVYQGNGMWFDLGLAPLILLAYYFLKSRQPVFAGVFFAVALFTKQTAFWLIVPVLLETIISRSTKRFFVSVAAISLIILTGLAATRSLDNFYRWAIQAGVLNLSRTQWQSQWPALSSATAFLFLPLAAAFLNPRLAPWILFASMGTFPRWELFHFQPAIPFIALGLAQASIRNKRLFITLLVPLCLLYFKVLTRDWNRPDRFFDVDTLLAAKFIQVYTQPQDTLYVFNYWDHLYPLSNRLPATRPFVPGFPIFLNAPGIQEAIINNLQDKQPPYIIFHPLESSGYGSYQPQLIWRFLTQNYYLYNKISDQVWVLKRNN</sequence>
<keyword evidence="1" id="KW-0812">Transmembrane</keyword>
<keyword evidence="1" id="KW-0472">Membrane</keyword>
<feature type="transmembrane region" description="Helical" evidence="1">
    <location>
        <begin position="268"/>
        <end position="286"/>
    </location>
</feature>
<feature type="transmembrane region" description="Helical" evidence="1">
    <location>
        <begin position="48"/>
        <end position="67"/>
    </location>
</feature>
<evidence type="ECO:0000313" key="2">
    <source>
        <dbReference type="EMBL" id="OGD03456.1"/>
    </source>
</evidence>
<proteinExistence type="predicted"/>
<dbReference type="STRING" id="1797259.A2989_02400"/>
<feature type="transmembrane region" description="Helical" evidence="1">
    <location>
        <begin position="124"/>
        <end position="141"/>
    </location>
</feature>
<dbReference type="Proteomes" id="UP000177080">
    <property type="component" value="Unassembled WGS sequence"/>
</dbReference>
<keyword evidence="1" id="KW-1133">Transmembrane helix</keyword>
<feature type="transmembrane region" description="Helical" evidence="1">
    <location>
        <begin position="292"/>
        <end position="309"/>
    </location>
</feature>
<feature type="transmembrane region" description="Helical" evidence="1">
    <location>
        <begin position="79"/>
        <end position="97"/>
    </location>
</feature>
<evidence type="ECO:0000256" key="1">
    <source>
        <dbReference type="SAM" id="Phobius"/>
    </source>
</evidence>
<comment type="caution">
    <text evidence="2">The sequence shown here is derived from an EMBL/GenBank/DDBJ whole genome shotgun (WGS) entry which is preliminary data.</text>
</comment>
<feature type="transmembrane region" description="Helical" evidence="1">
    <location>
        <begin position="9"/>
        <end position="28"/>
    </location>
</feature>
<feature type="transmembrane region" description="Helical" evidence="1">
    <location>
        <begin position="147"/>
        <end position="171"/>
    </location>
</feature>
<gene>
    <name evidence="2" type="ORF">A2989_02400</name>
</gene>
<dbReference type="EMBL" id="MEXN01000006">
    <property type="protein sequence ID" value="OGD03456.1"/>
    <property type="molecule type" value="Genomic_DNA"/>
</dbReference>
<dbReference type="AlphaFoldDB" id="A0A1F4ZC27"/>